<reference evidence="1" key="2">
    <citation type="journal article" date="2015" name="Data Brief">
        <title>Shoot transcriptome of the giant reed, Arundo donax.</title>
        <authorList>
            <person name="Barrero R.A."/>
            <person name="Guerrero F.D."/>
            <person name="Moolhuijzen P."/>
            <person name="Goolsby J.A."/>
            <person name="Tidwell J."/>
            <person name="Bellgard S.E."/>
            <person name="Bellgard M.I."/>
        </authorList>
    </citation>
    <scope>NUCLEOTIDE SEQUENCE</scope>
    <source>
        <tissue evidence="1">Shoot tissue taken approximately 20 cm above the soil surface</tissue>
    </source>
</reference>
<protein>
    <submittedName>
        <fullName evidence="1">Uncharacterized protein</fullName>
    </submittedName>
</protein>
<name>A0A0A9EDT3_ARUDO</name>
<accession>A0A0A9EDT3</accession>
<sequence length="30" mass="3477">MLSAIMVMTLYLSIGSTKQFYSKIKQPHFL</sequence>
<dbReference type="AlphaFoldDB" id="A0A0A9EDT3"/>
<reference evidence="1" key="1">
    <citation type="submission" date="2014-09" db="EMBL/GenBank/DDBJ databases">
        <authorList>
            <person name="Magalhaes I.L.F."/>
            <person name="Oliveira U."/>
            <person name="Santos F.R."/>
            <person name="Vidigal T.H.D.A."/>
            <person name="Brescovit A.D."/>
            <person name="Santos A.J."/>
        </authorList>
    </citation>
    <scope>NUCLEOTIDE SEQUENCE</scope>
    <source>
        <tissue evidence="1">Shoot tissue taken approximately 20 cm above the soil surface</tissue>
    </source>
</reference>
<organism evidence="1">
    <name type="scientific">Arundo donax</name>
    <name type="common">Giant reed</name>
    <name type="synonym">Donax arundinaceus</name>
    <dbReference type="NCBI Taxonomy" id="35708"/>
    <lineage>
        <taxon>Eukaryota</taxon>
        <taxon>Viridiplantae</taxon>
        <taxon>Streptophyta</taxon>
        <taxon>Embryophyta</taxon>
        <taxon>Tracheophyta</taxon>
        <taxon>Spermatophyta</taxon>
        <taxon>Magnoliopsida</taxon>
        <taxon>Liliopsida</taxon>
        <taxon>Poales</taxon>
        <taxon>Poaceae</taxon>
        <taxon>PACMAD clade</taxon>
        <taxon>Arundinoideae</taxon>
        <taxon>Arundineae</taxon>
        <taxon>Arundo</taxon>
    </lineage>
</organism>
<dbReference type="EMBL" id="GBRH01200747">
    <property type="protein sequence ID" value="JAD97148.1"/>
    <property type="molecule type" value="Transcribed_RNA"/>
</dbReference>
<proteinExistence type="predicted"/>
<evidence type="ECO:0000313" key="1">
    <source>
        <dbReference type="EMBL" id="JAD97148.1"/>
    </source>
</evidence>